<comment type="similarity">
    <text evidence="3">Belongs to the bacterial solute-binding protein 9 family.</text>
</comment>
<dbReference type="PRINTS" id="PR00691">
    <property type="entry name" value="ADHESINB"/>
</dbReference>
<evidence type="ECO:0000313" key="7">
    <source>
        <dbReference type="Proteomes" id="UP000681870"/>
    </source>
</evidence>
<comment type="caution">
    <text evidence="6">The sequence shown here is derived from an EMBL/GenBank/DDBJ whole genome shotgun (WGS) entry which is preliminary data.</text>
</comment>
<feature type="coiled-coil region" evidence="4">
    <location>
        <begin position="181"/>
        <end position="208"/>
    </location>
</feature>
<dbReference type="InterPro" id="IPR050492">
    <property type="entry name" value="Bact_metal-bind_prot9"/>
</dbReference>
<gene>
    <name evidence="6" type="ORF">KGF86_01905</name>
</gene>
<evidence type="ECO:0000256" key="1">
    <source>
        <dbReference type="ARBA" id="ARBA00022448"/>
    </source>
</evidence>
<evidence type="ECO:0000256" key="4">
    <source>
        <dbReference type="SAM" id="Coils"/>
    </source>
</evidence>
<dbReference type="SUPFAM" id="SSF53807">
    <property type="entry name" value="Helical backbone' metal receptor"/>
    <property type="match status" value="1"/>
</dbReference>
<organism evidence="6 7">
    <name type="scientific">Ornithinibacillus massiliensis</name>
    <dbReference type="NCBI Taxonomy" id="1944633"/>
    <lineage>
        <taxon>Bacteria</taxon>
        <taxon>Bacillati</taxon>
        <taxon>Bacillota</taxon>
        <taxon>Bacilli</taxon>
        <taxon>Bacillales</taxon>
        <taxon>Bacillaceae</taxon>
        <taxon>Ornithinibacillus</taxon>
    </lineage>
</organism>
<dbReference type="Proteomes" id="UP000681870">
    <property type="component" value="Unassembled WGS sequence"/>
</dbReference>
<evidence type="ECO:0000256" key="3">
    <source>
        <dbReference type="RuleBase" id="RU003512"/>
    </source>
</evidence>
<dbReference type="InterPro" id="IPR006129">
    <property type="entry name" value="AdhesinB"/>
</dbReference>
<keyword evidence="1 3" id="KW-0813">Transport</keyword>
<keyword evidence="4" id="KW-0175">Coiled coil</keyword>
<evidence type="ECO:0000313" key="6">
    <source>
        <dbReference type="EMBL" id="MBS3678958.1"/>
    </source>
</evidence>
<dbReference type="Pfam" id="PF01297">
    <property type="entry name" value="ZnuA"/>
    <property type="match status" value="1"/>
</dbReference>
<dbReference type="InterPro" id="IPR006127">
    <property type="entry name" value="ZnuA-like"/>
</dbReference>
<dbReference type="InterPro" id="IPR006128">
    <property type="entry name" value="Lipoprotein_PsaA-like"/>
</dbReference>
<dbReference type="EMBL" id="JAGXBY010000001">
    <property type="protein sequence ID" value="MBS3678958.1"/>
    <property type="molecule type" value="Genomic_DNA"/>
</dbReference>
<dbReference type="PRINTS" id="PR00690">
    <property type="entry name" value="ADHESNFAMILY"/>
</dbReference>
<sequence>MGLLLLLAACNTNDENASSAAGVQNTDDTLTIFTSIYPLEDFAKKIGGEHVQVNTLIPPGADSHTFEPTSKDILDIAKADAFIFNGLGMESYAEKVKETLKKEDVVFVEAAEGIEAIPHDHEHHGEEASHDHDGDDHQDSEHDDGHHHGDQDPHVWIDPYQAIVLAENIKNTLVDLKPDAREEFEENFETLKQDLEALDEEFHQLVDSKENPEMIVSHAAYGYWEKSYGIKSIPIAGLSSSQEPSQSELTKLIQVAKEKDLKYVIFEQNITPKVAKVIQDEIGAEALYLHNLSTLTDEDIESGEDYFSLMERNLETLDKALR</sequence>
<feature type="region of interest" description="Disordered" evidence="5">
    <location>
        <begin position="122"/>
        <end position="153"/>
    </location>
</feature>
<protein>
    <submittedName>
        <fullName evidence="6">Zinc ABC transporter substrate-binding protein</fullName>
    </submittedName>
</protein>
<proteinExistence type="inferred from homology"/>
<keyword evidence="7" id="KW-1185">Reference proteome</keyword>
<evidence type="ECO:0000256" key="5">
    <source>
        <dbReference type="SAM" id="MobiDB-lite"/>
    </source>
</evidence>
<reference evidence="6 7" key="1">
    <citation type="submission" date="2021-05" db="EMBL/GenBank/DDBJ databases">
        <title>Ornithinibacillus massiliensis sp. nov.</title>
        <authorList>
            <person name="Iwaza R."/>
            <person name="Lagier J.-C."/>
            <person name="Raoult D."/>
        </authorList>
    </citation>
    <scope>NUCLEOTIDE SEQUENCE [LARGE SCALE GENOMIC DNA]</scope>
    <source>
        <strain evidence="6 7">Marseille-P3601</strain>
    </source>
</reference>
<accession>A0ABS5MA38</accession>
<dbReference type="PANTHER" id="PTHR42953:SF8">
    <property type="entry name" value="ZINT DOMAIN-CONTAINING PROTEIN"/>
    <property type="match status" value="1"/>
</dbReference>
<dbReference type="Gene3D" id="3.40.50.1980">
    <property type="entry name" value="Nitrogenase molybdenum iron protein domain"/>
    <property type="match status" value="2"/>
</dbReference>
<name>A0ABS5MA38_9BACI</name>
<keyword evidence="2" id="KW-0732">Signal</keyword>
<evidence type="ECO:0000256" key="2">
    <source>
        <dbReference type="ARBA" id="ARBA00022729"/>
    </source>
</evidence>
<dbReference type="PANTHER" id="PTHR42953">
    <property type="entry name" value="HIGH-AFFINITY ZINC UPTAKE SYSTEM PROTEIN ZNUA-RELATED"/>
    <property type="match status" value="1"/>
</dbReference>